<protein>
    <recommendedName>
        <fullName evidence="2">N-acetyltransferase domain-containing protein</fullName>
    </recommendedName>
</protein>
<gene>
    <name evidence="1" type="ORF">LCGC14_1850410</name>
</gene>
<evidence type="ECO:0008006" key="2">
    <source>
        <dbReference type="Google" id="ProtNLM"/>
    </source>
</evidence>
<dbReference type="AlphaFoldDB" id="A0A0F9IQ44"/>
<comment type="caution">
    <text evidence="1">The sequence shown here is derived from an EMBL/GenBank/DDBJ whole genome shotgun (WGS) entry which is preliminary data.</text>
</comment>
<sequence length="195" mass="23043">MRKSASGSKPPQGQRIRVRRTRTLKRGASYRPLEKDDWKYLWAAHRQGGFEKPFEALRAALGIQEPIPTDLPGDEFKYLMETVMEGGEFWILTARNLEENMPVGIVGGIRKQEVLEPHVEWFPWATPRNKIEAILAYIEGMRNNTSLLIYTDFEERNFWIRMAQYGVVRRVGTYFRRDGRVWWIWQERRSGGRIR</sequence>
<reference evidence="1" key="1">
    <citation type="journal article" date="2015" name="Nature">
        <title>Complex archaea that bridge the gap between prokaryotes and eukaryotes.</title>
        <authorList>
            <person name="Spang A."/>
            <person name="Saw J.H."/>
            <person name="Jorgensen S.L."/>
            <person name="Zaremba-Niedzwiedzka K."/>
            <person name="Martijn J."/>
            <person name="Lind A.E."/>
            <person name="van Eijk R."/>
            <person name="Schleper C."/>
            <person name="Guy L."/>
            <person name="Ettema T.J."/>
        </authorList>
    </citation>
    <scope>NUCLEOTIDE SEQUENCE</scope>
</reference>
<organism evidence="1">
    <name type="scientific">marine sediment metagenome</name>
    <dbReference type="NCBI Taxonomy" id="412755"/>
    <lineage>
        <taxon>unclassified sequences</taxon>
        <taxon>metagenomes</taxon>
        <taxon>ecological metagenomes</taxon>
    </lineage>
</organism>
<evidence type="ECO:0000313" key="1">
    <source>
        <dbReference type="EMBL" id="KKL95855.1"/>
    </source>
</evidence>
<name>A0A0F9IQ44_9ZZZZ</name>
<dbReference type="EMBL" id="LAZR01018579">
    <property type="protein sequence ID" value="KKL95855.1"/>
    <property type="molecule type" value="Genomic_DNA"/>
</dbReference>
<proteinExistence type="predicted"/>
<accession>A0A0F9IQ44</accession>